<reference evidence="2" key="1">
    <citation type="journal article" date="2021" name="Genome Biol. Evol.">
        <title>A High-Quality Reference Genome for a Parasitic Bivalve with Doubly Uniparental Inheritance (Bivalvia: Unionida).</title>
        <authorList>
            <person name="Smith C.H."/>
        </authorList>
    </citation>
    <scope>NUCLEOTIDE SEQUENCE</scope>
    <source>
        <strain evidence="2">CHS0354</strain>
    </source>
</reference>
<reference evidence="2" key="3">
    <citation type="submission" date="2023-05" db="EMBL/GenBank/DDBJ databases">
        <authorList>
            <person name="Smith C.H."/>
        </authorList>
    </citation>
    <scope>NUCLEOTIDE SEQUENCE</scope>
    <source>
        <strain evidence="2">CHS0354</strain>
        <tissue evidence="2">Mantle</tissue>
    </source>
</reference>
<dbReference type="EMBL" id="JAEAOA010000822">
    <property type="protein sequence ID" value="KAK3593678.1"/>
    <property type="molecule type" value="Genomic_DNA"/>
</dbReference>
<keyword evidence="1" id="KW-0472">Membrane</keyword>
<keyword evidence="1" id="KW-1133">Transmembrane helix</keyword>
<accession>A0AAE0SLN1</accession>
<feature type="transmembrane region" description="Helical" evidence="1">
    <location>
        <begin position="182"/>
        <end position="202"/>
    </location>
</feature>
<reference evidence="2" key="2">
    <citation type="journal article" date="2021" name="Genome Biol. Evol.">
        <title>Developing a high-quality reference genome for a parasitic bivalve with doubly uniparental inheritance (Bivalvia: Unionida).</title>
        <authorList>
            <person name="Smith C.H."/>
        </authorList>
    </citation>
    <scope>NUCLEOTIDE SEQUENCE</scope>
    <source>
        <strain evidence="2">CHS0354</strain>
        <tissue evidence="2">Mantle</tissue>
    </source>
</reference>
<evidence type="ECO:0000313" key="2">
    <source>
        <dbReference type="EMBL" id="KAK3593678.1"/>
    </source>
</evidence>
<feature type="transmembrane region" description="Helical" evidence="1">
    <location>
        <begin position="37"/>
        <end position="57"/>
    </location>
</feature>
<feature type="transmembrane region" description="Helical" evidence="1">
    <location>
        <begin position="143"/>
        <end position="161"/>
    </location>
</feature>
<gene>
    <name evidence="2" type="ORF">CHS0354_013575</name>
</gene>
<feature type="transmembrane region" description="Helical" evidence="1">
    <location>
        <begin position="280"/>
        <end position="299"/>
    </location>
</feature>
<evidence type="ECO:0000256" key="1">
    <source>
        <dbReference type="SAM" id="Phobius"/>
    </source>
</evidence>
<comment type="caution">
    <text evidence="2">The sequence shown here is derived from an EMBL/GenBank/DDBJ whole genome shotgun (WGS) entry which is preliminary data.</text>
</comment>
<dbReference type="Proteomes" id="UP001195483">
    <property type="component" value="Unassembled WGS sequence"/>
</dbReference>
<feature type="transmembrane region" description="Helical" evidence="1">
    <location>
        <begin position="247"/>
        <end position="268"/>
    </location>
</feature>
<proteinExistence type="predicted"/>
<evidence type="ECO:0000313" key="3">
    <source>
        <dbReference type="Proteomes" id="UP001195483"/>
    </source>
</evidence>
<feature type="transmembrane region" description="Helical" evidence="1">
    <location>
        <begin position="110"/>
        <end position="131"/>
    </location>
</feature>
<dbReference type="AlphaFoldDB" id="A0AAE0SLN1"/>
<keyword evidence="1" id="KW-0812">Transmembrane</keyword>
<name>A0AAE0SLN1_9BIVA</name>
<evidence type="ECO:0008006" key="4">
    <source>
        <dbReference type="Google" id="ProtNLM"/>
    </source>
</evidence>
<feature type="transmembrane region" description="Helical" evidence="1">
    <location>
        <begin position="214"/>
        <end position="235"/>
    </location>
</feature>
<feature type="transmembrane region" description="Helical" evidence="1">
    <location>
        <begin position="77"/>
        <end position="98"/>
    </location>
</feature>
<organism evidence="2 3">
    <name type="scientific">Potamilus streckersoni</name>
    <dbReference type="NCBI Taxonomy" id="2493646"/>
    <lineage>
        <taxon>Eukaryota</taxon>
        <taxon>Metazoa</taxon>
        <taxon>Spiralia</taxon>
        <taxon>Lophotrochozoa</taxon>
        <taxon>Mollusca</taxon>
        <taxon>Bivalvia</taxon>
        <taxon>Autobranchia</taxon>
        <taxon>Heteroconchia</taxon>
        <taxon>Palaeoheterodonta</taxon>
        <taxon>Unionida</taxon>
        <taxon>Unionoidea</taxon>
        <taxon>Unionidae</taxon>
        <taxon>Ambleminae</taxon>
        <taxon>Lampsilini</taxon>
        <taxon>Potamilus</taxon>
    </lineage>
</organism>
<sequence>MSLNEYRMLAQDFAWTNRAEIGATFVTLLSSIWGRRFWLGSQIYLAFVCHAIPMIFFPETCLSYVKLNSGNTDAVHIQLVQWIGILIFTQTLSFWLLSRSSDSATETPQLWAYTVHMGCMGIAKAFLYTYSSERSGATLHYRPLSLIPISLSFLINLFYALRSQDWAVNFEQVSQRNKYIHLDAILLLAFGVIWFAFPSLFLNCQIAAGSADDLHNFLCHIIGAFLFYHAIMSICSVSFNKDDEKDAVIFLHFIGYVMLFAVFAVRHIKNWEDVSLKNAALISAADILLIFNSFMAMNVDIDKYLTETLIPRVKQVPQDLHKILKAKTGFNTIFQHKIGHTWQLV</sequence>
<protein>
    <recommendedName>
        <fullName evidence="4">Transmembrane protein</fullName>
    </recommendedName>
</protein>
<keyword evidence="3" id="KW-1185">Reference proteome</keyword>